<sequence length="1317" mass="149218">MISTNNPVSNLFDNSLLEHTEYQNLNKLDFYKKKLTDYSNSYPLKFSKKTAPLKDPSTNNDFTPNNQHNHTARITTNPKSAANNTKDLKSINPKNHKNSIPLINDRFNIDIPIKRRAKRNMVGPYQIKAKLGSGSMGSVRVGFDTRYNRHVAIKIIPRQDLKRIMVLPNLNNASAEILNSVPNNPNLDCFETDKFELPSGNPEQLSPENINFLNLLLKESEPFSAPEKQPRSLYTTKERESADNNDLRVFREASITQLLFHPNICRLYDVLYDNSYIFLISELIVGNQLLDYIVKKGRLSEHEAKRIAIQIISALSYCHSNSIVHRDLKIENVLISKSGEIKIIDFGLANLYSPYENLDTFCGSLYFAAPELLSARPYIGPEVDIWSFGVILFVLVCGRVPFDDPSMPMLHKKIKSGKFLMPNFISRQCSDLISKLLIVDPKKRATMDEIFNHEWIKSGLSSFKLPTIPKRIPLVHPTQVDKRIIKVMSQYSSLGFGSAELIEKTILHKISSPAYRDYYLNKFKPFITSMVNKNNNSVLEYINHGDSISELYDFLSVNEKPPLEFNNFDSSLNLSLNLTPLSIETNNNPAENRYNSKTADNQKLENIYSSNPMNHSLIAPINFPTNEVKVPTQRDGATAEYKLLSSDFPFELSDPVLSIYYLVKEKLQRIVIYMAKKYPRVLENKSNELPPPSRHTVYLDGTSENQIIDLTLEDPKSRGLVSSLVLEHKVDTDSTSHKENNQISEKYSFDFTIPEFNFSKETENNQNTLLQVSDPSKGGNRVSTDQKALFATMKTRNKSSKNLNSLDSEAILKENNPKSLNKKNSVIRGNSFEHSPSGFESRKLTLKPSDTSPKILPLEIDNLGNENLNIKTRLSNVISFDNMPKTEAHPDQRKFNIHFRPNNLGSKSTNQTLTQIYAKGSNQNNKTKSVNEPSITEKYKKKLTIKPNNSMKVLEKKSSSSTAPVLSNKGIFKKIIFGTKLFNHEATQSKYETKNKPILRKNINYTNSTSLKMASDDGTASTTDKYSYEEELGYSNTAGTKQGSENQQKGEKKPGYKDKLYLRLSRSVAFFNAKNEQKDIKDKSYNIETLMTSISTFPEPIQTSSENMQFCSSRKLVPMKKNSSLTLKTFKHSSETRTEVLNLLSKYKIKHIEGPGYFYCLLTSPTKNDLNQRVSAITFFNPEFPAIPVVEPSISKSFKTDDSSEHQHSISELQDANLLNRFSTAIFNESLSKTMSTNFSDTLKNFTASADIRPRDYNETFSSKALGNDLQGAVSFFIYNAKTVIPGLRGVQFKKIYGEESAYNSISKALIRELGGK</sequence>
<dbReference type="GO" id="GO:0035556">
    <property type="term" value="P:intracellular signal transduction"/>
    <property type="evidence" value="ECO:0007669"/>
    <property type="project" value="TreeGrafter"/>
</dbReference>
<organism evidence="11 12">
    <name type="scientific">Smittium megazygosporum</name>
    <dbReference type="NCBI Taxonomy" id="133381"/>
    <lineage>
        <taxon>Eukaryota</taxon>
        <taxon>Fungi</taxon>
        <taxon>Fungi incertae sedis</taxon>
        <taxon>Zoopagomycota</taxon>
        <taxon>Kickxellomycotina</taxon>
        <taxon>Harpellomycetes</taxon>
        <taxon>Harpellales</taxon>
        <taxon>Legeriomycetaceae</taxon>
        <taxon>Smittium</taxon>
    </lineage>
</organism>
<dbReference type="InterPro" id="IPR000719">
    <property type="entry name" value="Prot_kinase_dom"/>
</dbReference>
<dbReference type="GO" id="GO:0004674">
    <property type="term" value="F:protein serine/threonine kinase activity"/>
    <property type="evidence" value="ECO:0007669"/>
    <property type="project" value="UniProtKB-KW"/>
</dbReference>
<dbReference type="PROSITE" id="PS00108">
    <property type="entry name" value="PROTEIN_KINASE_ST"/>
    <property type="match status" value="1"/>
</dbReference>
<feature type="compositionally biased region" description="Polar residues" evidence="8">
    <location>
        <begin position="1035"/>
        <end position="1047"/>
    </location>
</feature>
<gene>
    <name evidence="11" type="ORF">BB560_004211</name>
</gene>
<dbReference type="InterPro" id="IPR001772">
    <property type="entry name" value="KA1_dom"/>
</dbReference>
<proteinExistence type="inferred from homology"/>
<dbReference type="GO" id="GO:0000226">
    <property type="term" value="P:microtubule cytoskeleton organization"/>
    <property type="evidence" value="ECO:0007669"/>
    <property type="project" value="TreeGrafter"/>
</dbReference>
<dbReference type="SMART" id="SM00220">
    <property type="entry name" value="S_TKc"/>
    <property type="match status" value="1"/>
</dbReference>
<reference evidence="11 12" key="1">
    <citation type="journal article" date="2018" name="MBio">
        <title>Comparative Genomics Reveals the Core Gene Toolbox for the Fungus-Insect Symbiosis.</title>
        <authorList>
            <person name="Wang Y."/>
            <person name="Stata M."/>
            <person name="Wang W."/>
            <person name="Stajich J.E."/>
            <person name="White M.M."/>
            <person name="Moncalvo J.M."/>
        </authorList>
    </citation>
    <scope>NUCLEOTIDE SEQUENCE [LARGE SCALE GENOMIC DNA]</scope>
    <source>
        <strain evidence="11 12">SC-DP-2</strain>
    </source>
</reference>
<dbReference type="OrthoDB" id="193931at2759"/>
<dbReference type="InterPro" id="IPR011009">
    <property type="entry name" value="Kinase-like_dom_sf"/>
</dbReference>
<dbReference type="SUPFAM" id="SSF56112">
    <property type="entry name" value="Protein kinase-like (PK-like)"/>
    <property type="match status" value="1"/>
</dbReference>
<dbReference type="Gene3D" id="3.30.200.20">
    <property type="entry name" value="Phosphorylase Kinase, domain 1"/>
    <property type="match status" value="1"/>
</dbReference>
<comment type="similarity">
    <text evidence="1">Belongs to the protein kinase superfamily. CAMK Ser/Thr protein kinase family. NIM1 subfamily.</text>
</comment>
<feature type="binding site" evidence="7">
    <location>
        <position position="154"/>
    </location>
    <ligand>
        <name>ATP</name>
        <dbReference type="ChEBI" id="CHEBI:30616"/>
    </ligand>
</feature>
<evidence type="ECO:0008006" key="13">
    <source>
        <dbReference type="Google" id="ProtNLM"/>
    </source>
</evidence>
<evidence type="ECO:0000256" key="4">
    <source>
        <dbReference type="ARBA" id="ARBA00022741"/>
    </source>
</evidence>
<name>A0A2T9Z9Y1_9FUNG</name>
<keyword evidence="12" id="KW-1185">Reference proteome</keyword>
<dbReference type="PANTHER" id="PTHR24346:SF82">
    <property type="entry name" value="KP78A-RELATED"/>
    <property type="match status" value="1"/>
</dbReference>
<feature type="region of interest" description="Disordered" evidence="8">
    <location>
        <begin position="1035"/>
        <end position="1056"/>
    </location>
</feature>
<evidence type="ECO:0000259" key="10">
    <source>
        <dbReference type="PROSITE" id="PS50032"/>
    </source>
</evidence>
<evidence type="ECO:0000256" key="2">
    <source>
        <dbReference type="ARBA" id="ARBA00022527"/>
    </source>
</evidence>
<evidence type="ECO:0000313" key="11">
    <source>
        <dbReference type="EMBL" id="PVV01370.1"/>
    </source>
</evidence>
<feature type="compositionally biased region" description="Polar residues" evidence="8">
    <location>
        <begin position="56"/>
        <end position="85"/>
    </location>
</feature>
<dbReference type="GO" id="GO:0005737">
    <property type="term" value="C:cytoplasm"/>
    <property type="evidence" value="ECO:0007669"/>
    <property type="project" value="TreeGrafter"/>
</dbReference>
<feature type="region of interest" description="Disordered" evidence="8">
    <location>
        <begin position="820"/>
        <end position="846"/>
    </location>
</feature>
<dbReference type="Proteomes" id="UP000245609">
    <property type="component" value="Unassembled WGS sequence"/>
</dbReference>
<protein>
    <recommendedName>
        <fullName evidence="13">Non-specific serine/threonine protein kinase</fullName>
    </recommendedName>
</protein>
<feature type="domain" description="KA1" evidence="10">
    <location>
        <begin position="1267"/>
        <end position="1316"/>
    </location>
</feature>
<evidence type="ECO:0000256" key="1">
    <source>
        <dbReference type="ARBA" id="ARBA00010791"/>
    </source>
</evidence>
<dbReference type="InterPro" id="IPR008271">
    <property type="entry name" value="Ser/Thr_kinase_AS"/>
</dbReference>
<dbReference type="InterPro" id="IPR017441">
    <property type="entry name" value="Protein_kinase_ATP_BS"/>
</dbReference>
<dbReference type="EMBL" id="MBFS01001142">
    <property type="protein sequence ID" value="PVV01370.1"/>
    <property type="molecule type" value="Genomic_DNA"/>
</dbReference>
<evidence type="ECO:0000256" key="3">
    <source>
        <dbReference type="ARBA" id="ARBA00022679"/>
    </source>
</evidence>
<accession>A0A2T9Z9Y1</accession>
<dbReference type="PROSITE" id="PS50011">
    <property type="entry name" value="PROTEIN_KINASE_DOM"/>
    <property type="match status" value="1"/>
</dbReference>
<dbReference type="Pfam" id="PF00069">
    <property type="entry name" value="Pkinase"/>
    <property type="match status" value="1"/>
</dbReference>
<evidence type="ECO:0000256" key="7">
    <source>
        <dbReference type="PROSITE-ProRule" id="PRU10141"/>
    </source>
</evidence>
<keyword evidence="5" id="KW-0418">Kinase</keyword>
<keyword evidence="6 7" id="KW-0067">ATP-binding</keyword>
<evidence type="ECO:0000313" key="12">
    <source>
        <dbReference type="Proteomes" id="UP000245609"/>
    </source>
</evidence>
<keyword evidence="4 7" id="KW-0547">Nucleotide-binding</keyword>
<feature type="compositionally biased region" description="Polar residues" evidence="8">
    <location>
        <begin position="820"/>
        <end position="834"/>
    </location>
</feature>
<dbReference type="PROSITE" id="PS50032">
    <property type="entry name" value="KA1"/>
    <property type="match status" value="1"/>
</dbReference>
<dbReference type="PANTHER" id="PTHR24346">
    <property type="entry name" value="MAP/MICROTUBULE AFFINITY-REGULATING KINASE"/>
    <property type="match status" value="1"/>
</dbReference>
<feature type="region of interest" description="Disordered" evidence="8">
    <location>
        <begin position="49"/>
        <end position="99"/>
    </location>
</feature>
<evidence type="ECO:0000256" key="6">
    <source>
        <dbReference type="ARBA" id="ARBA00022840"/>
    </source>
</evidence>
<evidence type="ECO:0000259" key="9">
    <source>
        <dbReference type="PROSITE" id="PS50011"/>
    </source>
</evidence>
<dbReference type="FunFam" id="1.10.510.10:FF:000571">
    <property type="entry name" value="Maternal embryonic leucine zipper kinase"/>
    <property type="match status" value="1"/>
</dbReference>
<evidence type="ECO:0000256" key="8">
    <source>
        <dbReference type="SAM" id="MobiDB-lite"/>
    </source>
</evidence>
<feature type="domain" description="Protein kinase" evidence="9">
    <location>
        <begin position="125"/>
        <end position="456"/>
    </location>
</feature>
<keyword evidence="3" id="KW-0808">Transferase</keyword>
<comment type="caution">
    <text evidence="11">The sequence shown here is derived from an EMBL/GenBank/DDBJ whole genome shotgun (WGS) entry which is preliminary data.</text>
</comment>
<keyword evidence="2" id="KW-0723">Serine/threonine-protein kinase</keyword>
<dbReference type="PROSITE" id="PS00107">
    <property type="entry name" value="PROTEIN_KINASE_ATP"/>
    <property type="match status" value="1"/>
</dbReference>
<dbReference type="STRING" id="133381.A0A2T9Z9Y1"/>
<evidence type="ECO:0000256" key="5">
    <source>
        <dbReference type="ARBA" id="ARBA00022777"/>
    </source>
</evidence>
<dbReference type="Gene3D" id="1.10.510.10">
    <property type="entry name" value="Transferase(Phosphotransferase) domain 1"/>
    <property type="match status" value="1"/>
</dbReference>
<dbReference type="GO" id="GO:0005524">
    <property type="term" value="F:ATP binding"/>
    <property type="evidence" value="ECO:0007669"/>
    <property type="project" value="UniProtKB-UniRule"/>
</dbReference>